<keyword evidence="2" id="KW-1185">Reference proteome</keyword>
<accession>A0A8J5LC10</accession>
<evidence type="ECO:0000313" key="1">
    <source>
        <dbReference type="EMBL" id="KAG6507741.1"/>
    </source>
</evidence>
<proteinExistence type="predicted"/>
<dbReference type="Proteomes" id="UP000734854">
    <property type="component" value="Unassembled WGS sequence"/>
</dbReference>
<protein>
    <submittedName>
        <fullName evidence="1">Uncharacterized protein</fullName>
    </submittedName>
</protein>
<name>A0A8J5LC10_ZINOF</name>
<sequence length="163" mass="17634">MAGVAEQAIAAEDQFARCEKAAAVECQDEVEAKLSHLLSKLNPSAKEFFPSNYASVGCQKPDDRLSPGAPVFVAASAFHGYGPASSGGSRGMAMISADGGRMIDLEELRGKIALVELFMYQTLIINTDYEAFNVSKFLSAIHSWFQDPELLSTLNCTFNIEDD</sequence>
<dbReference type="Pfam" id="PF07145">
    <property type="entry name" value="PAM2"/>
    <property type="match status" value="1"/>
</dbReference>
<comment type="caution">
    <text evidence="1">The sequence shown here is derived from an EMBL/GenBank/DDBJ whole genome shotgun (WGS) entry which is preliminary data.</text>
</comment>
<dbReference type="InterPro" id="IPR009818">
    <property type="entry name" value="PAM2_motif"/>
</dbReference>
<dbReference type="AlphaFoldDB" id="A0A8J5LC10"/>
<gene>
    <name evidence="1" type="ORF">ZIOFF_033092</name>
</gene>
<dbReference type="EMBL" id="JACMSC010000009">
    <property type="protein sequence ID" value="KAG6507741.1"/>
    <property type="molecule type" value="Genomic_DNA"/>
</dbReference>
<reference evidence="1 2" key="1">
    <citation type="submission" date="2020-08" db="EMBL/GenBank/DDBJ databases">
        <title>Plant Genome Project.</title>
        <authorList>
            <person name="Zhang R.-G."/>
        </authorList>
    </citation>
    <scope>NUCLEOTIDE SEQUENCE [LARGE SCALE GENOMIC DNA]</scope>
    <source>
        <tissue evidence="1">Rhizome</tissue>
    </source>
</reference>
<organism evidence="1 2">
    <name type="scientific">Zingiber officinale</name>
    <name type="common">Ginger</name>
    <name type="synonym">Amomum zingiber</name>
    <dbReference type="NCBI Taxonomy" id="94328"/>
    <lineage>
        <taxon>Eukaryota</taxon>
        <taxon>Viridiplantae</taxon>
        <taxon>Streptophyta</taxon>
        <taxon>Embryophyta</taxon>
        <taxon>Tracheophyta</taxon>
        <taxon>Spermatophyta</taxon>
        <taxon>Magnoliopsida</taxon>
        <taxon>Liliopsida</taxon>
        <taxon>Zingiberales</taxon>
        <taxon>Zingiberaceae</taxon>
        <taxon>Zingiber</taxon>
    </lineage>
</organism>
<evidence type="ECO:0000313" key="2">
    <source>
        <dbReference type="Proteomes" id="UP000734854"/>
    </source>
</evidence>